<evidence type="ECO:0000256" key="9">
    <source>
        <dbReference type="ARBA" id="ARBA00023186"/>
    </source>
</evidence>
<evidence type="ECO:0000256" key="3">
    <source>
        <dbReference type="ARBA" id="ARBA00011245"/>
    </source>
</evidence>
<keyword evidence="12" id="KW-1185">Reference proteome</keyword>
<dbReference type="InterPro" id="IPR029046">
    <property type="entry name" value="LolA/LolB/LppX"/>
</dbReference>
<comment type="function">
    <text evidence="10">Participates in the translocation of lipoproteins from the inner membrane to the outer membrane. Only forms a complex with a lipoprotein if the residue after the N-terminal Cys is not an aspartate (The Asp acts as a targeting signal to indicate that the lipoprotein should stay in the inner membrane).</text>
</comment>
<dbReference type="Pfam" id="PF03548">
    <property type="entry name" value="LolA"/>
    <property type="match status" value="1"/>
</dbReference>
<dbReference type="PANTHER" id="PTHR35869">
    <property type="entry name" value="OUTER-MEMBRANE LIPOPROTEIN CARRIER PROTEIN"/>
    <property type="match status" value="1"/>
</dbReference>
<dbReference type="GO" id="GO:0042953">
    <property type="term" value="P:lipoprotein transport"/>
    <property type="evidence" value="ECO:0007669"/>
    <property type="project" value="InterPro"/>
</dbReference>
<comment type="caution">
    <text evidence="11">The sequence shown here is derived from an EMBL/GenBank/DDBJ whole genome shotgun (WGS) entry which is preliminary data.</text>
</comment>
<name>A0A4R1HDC5_9GAMM</name>
<keyword evidence="11" id="KW-0449">Lipoprotein</keyword>
<dbReference type="AlphaFoldDB" id="A0A4R1HDC5"/>
<evidence type="ECO:0000256" key="6">
    <source>
        <dbReference type="ARBA" id="ARBA00022729"/>
    </source>
</evidence>
<keyword evidence="6" id="KW-0732">Signal</keyword>
<dbReference type="CDD" id="cd16325">
    <property type="entry name" value="LolA"/>
    <property type="match status" value="1"/>
</dbReference>
<keyword evidence="5 10" id="KW-0813">Transport</keyword>
<evidence type="ECO:0000256" key="10">
    <source>
        <dbReference type="HAMAP-Rule" id="MF_00240"/>
    </source>
</evidence>
<evidence type="ECO:0000256" key="1">
    <source>
        <dbReference type="ARBA" id="ARBA00004418"/>
    </source>
</evidence>
<gene>
    <name evidence="10" type="primary">lolA</name>
    <name evidence="11" type="ORF">DFR30_1573</name>
</gene>
<evidence type="ECO:0000256" key="4">
    <source>
        <dbReference type="ARBA" id="ARBA00014035"/>
    </source>
</evidence>
<dbReference type="HAMAP" id="MF_00240">
    <property type="entry name" value="LolA"/>
    <property type="match status" value="1"/>
</dbReference>
<comment type="similarity">
    <text evidence="2 10">Belongs to the LolA family.</text>
</comment>
<evidence type="ECO:0000256" key="7">
    <source>
        <dbReference type="ARBA" id="ARBA00022764"/>
    </source>
</evidence>
<dbReference type="EMBL" id="SMFX01000001">
    <property type="protein sequence ID" value="TCK18295.1"/>
    <property type="molecule type" value="Genomic_DNA"/>
</dbReference>
<organism evidence="11 12">
    <name type="scientific">Thiogranum longum</name>
    <dbReference type="NCBI Taxonomy" id="1537524"/>
    <lineage>
        <taxon>Bacteria</taxon>
        <taxon>Pseudomonadati</taxon>
        <taxon>Pseudomonadota</taxon>
        <taxon>Gammaproteobacteria</taxon>
        <taxon>Chromatiales</taxon>
        <taxon>Ectothiorhodospiraceae</taxon>
        <taxon>Thiogranum</taxon>
    </lineage>
</organism>
<evidence type="ECO:0000256" key="8">
    <source>
        <dbReference type="ARBA" id="ARBA00022927"/>
    </source>
</evidence>
<reference evidence="11 12" key="1">
    <citation type="submission" date="2019-03" db="EMBL/GenBank/DDBJ databases">
        <title>Genomic Encyclopedia of Type Strains, Phase IV (KMG-IV): sequencing the most valuable type-strain genomes for metagenomic binning, comparative biology and taxonomic classification.</title>
        <authorList>
            <person name="Goeker M."/>
        </authorList>
    </citation>
    <scope>NUCLEOTIDE SEQUENCE [LARGE SCALE GENOMIC DNA]</scope>
    <source>
        <strain evidence="11 12">DSM 19610</strain>
    </source>
</reference>
<dbReference type="SUPFAM" id="SSF89392">
    <property type="entry name" value="Prokaryotic lipoproteins and lipoprotein localization factors"/>
    <property type="match status" value="1"/>
</dbReference>
<dbReference type="GO" id="GO:0044874">
    <property type="term" value="P:lipoprotein localization to outer membrane"/>
    <property type="evidence" value="ECO:0007669"/>
    <property type="project" value="UniProtKB-UniRule"/>
</dbReference>
<dbReference type="Gene3D" id="2.50.20.10">
    <property type="entry name" value="Lipoprotein localisation LolA/LolB/LppX"/>
    <property type="match status" value="1"/>
</dbReference>
<keyword evidence="7 10" id="KW-0574">Periplasm</keyword>
<evidence type="ECO:0000313" key="11">
    <source>
        <dbReference type="EMBL" id="TCK18295.1"/>
    </source>
</evidence>
<keyword evidence="8 10" id="KW-0653">Protein transport</keyword>
<dbReference type="Proteomes" id="UP000295707">
    <property type="component" value="Unassembled WGS sequence"/>
</dbReference>
<dbReference type="NCBIfam" id="TIGR00547">
    <property type="entry name" value="lolA"/>
    <property type="match status" value="1"/>
</dbReference>
<dbReference type="PANTHER" id="PTHR35869:SF1">
    <property type="entry name" value="OUTER-MEMBRANE LIPOPROTEIN CARRIER PROTEIN"/>
    <property type="match status" value="1"/>
</dbReference>
<accession>A0A4R1HDC5</accession>
<comment type="subcellular location">
    <subcellularLocation>
        <location evidence="1 10">Periplasm</location>
    </subcellularLocation>
</comment>
<evidence type="ECO:0000256" key="5">
    <source>
        <dbReference type="ARBA" id="ARBA00022448"/>
    </source>
</evidence>
<comment type="subunit">
    <text evidence="3 10">Monomer.</text>
</comment>
<proteinExistence type="inferred from homology"/>
<sequence length="219" mass="24627">MVYDRYAGQQDQSMRSILLLRLFMVVSAALSFAVEADPVSDYFSALKTFEAKFTQRVVDANGELIQESGGEVWISKPGRFRWNYTTPYHQIIVADGERLWNYDADLEQASVSPIDETLTSTPAMLLSGLRPLSEIMNTTAIGLAEDVAWFRLQPKGQDAAVETVRIGLHKGQLKVIEVRDNFGNQTRIRFSDIRLNQPLDEALFRLEFPPGTDVIGDIP</sequence>
<dbReference type="InterPro" id="IPR018323">
    <property type="entry name" value="OM_lipoprot_carrier_LolA_Pbac"/>
</dbReference>
<protein>
    <recommendedName>
        <fullName evidence="4 10">Outer-membrane lipoprotein carrier protein</fullName>
    </recommendedName>
</protein>
<dbReference type="GO" id="GO:0030288">
    <property type="term" value="C:outer membrane-bounded periplasmic space"/>
    <property type="evidence" value="ECO:0007669"/>
    <property type="project" value="TreeGrafter"/>
</dbReference>
<keyword evidence="9 10" id="KW-0143">Chaperone</keyword>
<dbReference type="InterPro" id="IPR004564">
    <property type="entry name" value="OM_lipoprot_carrier_LolA-like"/>
</dbReference>
<evidence type="ECO:0000256" key="2">
    <source>
        <dbReference type="ARBA" id="ARBA00007615"/>
    </source>
</evidence>
<evidence type="ECO:0000313" key="12">
    <source>
        <dbReference type="Proteomes" id="UP000295707"/>
    </source>
</evidence>